<sequence>MLISLHDNYQRRIAHIDNALPKAMHYNDDKWNRNLAYGTGVFEFTIDRQNLEIESQLVVGNYISFRYNNRDYMFTILRSEKSSDDRKIIVHSEYLSLGLLKSTQDPIDPPQSHTLEWYLTQSGILVNSGIKLGINEVPDLVRKIKIDGEQTSLQRLTSFATNFGAEIEYVTTLNRDGTLKSLVVNFYKKFDGVNQGVGTNRQDLTLSYGKNVSGIKQTTDITDFFSMITPTGKDGLTITSLDRTEYDDKGNILFFTRPGQSSIYAPQSAQRFPSRLIRANNDYTNHKYSADGTTDQNTLYTLALTELKKHCDPSIVYDVTGYYDLNIGDTVKIFDASFNPPLMLQARVAEQTISFSNPSNNKTVFGNIVALESQASQSLAVRLKELVDQATPYRFEIVSDNGLTFKNNKGTTTLTARVFKGSNVDEVSVDSFEWLIDGVSFGSTSKSQLINASQVTGTAVVRYNAKIGNTVIGGLEATLQDVSDGTDGISPTVKINPDTSLTIVDAKGTITTPVLKGSDGKDGTSGIIVSSVAPDSPQNGQLWQDTSTTPHLVKKWTGSSWVIWELYAQNLKADSLSALTSVLGDVTAGTVKLMDNIDVNGTLKKYGIYQSKFGLLSSGPTLATPSTMSKSQMGVANLSKGELRFIVNNYTEDLKIVQESGMSDQNTAFIKFNSYDNGKDVMLISSSGDIVFNGITSQDTPWIAMSNGTYYKNMFSRVYISYSIKATSTENIPLGVLPVGLRPFRGLHLTANAWGTTISNDRHIEVRPTGEVTLYNPVNGANYDGEVSFTL</sequence>
<dbReference type="Pfam" id="PF06605">
    <property type="entry name" value="Prophage_tail"/>
    <property type="match status" value="1"/>
</dbReference>
<feature type="domain" description="Tail spike" evidence="1">
    <location>
        <begin position="141"/>
        <end position="368"/>
    </location>
</feature>
<dbReference type="InterPro" id="IPR010572">
    <property type="entry name" value="Tail_dom"/>
</dbReference>
<accession>A0A8S5URZ6</accession>
<dbReference type="NCBIfam" id="TIGR01665">
    <property type="entry name" value="put_anti_recept"/>
    <property type="match status" value="1"/>
</dbReference>
<evidence type="ECO:0000313" key="2">
    <source>
        <dbReference type="EMBL" id="DAF97281.1"/>
    </source>
</evidence>
<dbReference type="InterPro" id="IPR007119">
    <property type="entry name" value="Phage_tail_spike_N"/>
</dbReference>
<reference evidence="2" key="1">
    <citation type="journal article" date="2021" name="Proc. Natl. Acad. Sci. U.S.A.">
        <title>A Catalog of Tens of Thousands of Viruses from Human Metagenomes Reveals Hidden Associations with Chronic Diseases.</title>
        <authorList>
            <person name="Tisza M.J."/>
            <person name="Buck C.B."/>
        </authorList>
    </citation>
    <scope>NUCLEOTIDE SEQUENCE</scope>
    <source>
        <strain evidence="2">CtPJ52</strain>
    </source>
</reference>
<evidence type="ECO:0000259" key="1">
    <source>
        <dbReference type="Pfam" id="PF06605"/>
    </source>
</evidence>
<name>A0A8S5URZ6_9CAUD</name>
<proteinExistence type="predicted"/>
<protein>
    <submittedName>
        <fullName evidence="2">Tail protein</fullName>
    </submittedName>
</protein>
<organism evidence="2">
    <name type="scientific">Siphoviridae sp. ctPJ52</name>
    <dbReference type="NCBI Taxonomy" id="2825483"/>
    <lineage>
        <taxon>Viruses</taxon>
        <taxon>Duplodnaviria</taxon>
        <taxon>Heunggongvirae</taxon>
        <taxon>Uroviricota</taxon>
        <taxon>Caudoviricetes</taxon>
    </lineage>
</organism>
<dbReference type="EMBL" id="BK016131">
    <property type="protein sequence ID" value="DAF97281.1"/>
    <property type="molecule type" value="Genomic_DNA"/>
</dbReference>